<name>A0A4Q0MIB1_9HYPH</name>
<dbReference type="RefSeq" id="WP_128777503.1">
    <property type="nucleotide sequence ID" value="NZ_RYFI01000009.1"/>
</dbReference>
<dbReference type="EMBL" id="RYFI01000009">
    <property type="protein sequence ID" value="RXF73310.1"/>
    <property type="molecule type" value="Genomic_DNA"/>
</dbReference>
<accession>A0A4Q0MIB1</accession>
<organism evidence="1 2">
    <name type="scientific">Hansschlegelia zhihuaiae</name>
    <dbReference type="NCBI Taxonomy" id="405005"/>
    <lineage>
        <taxon>Bacteria</taxon>
        <taxon>Pseudomonadati</taxon>
        <taxon>Pseudomonadota</taxon>
        <taxon>Alphaproteobacteria</taxon>
        <taxon>Hyphomicrobiales</taxon>
        <taxon>Methylopilaceae</taxon>
        <taxon>Hansschlegelia</taxon>
    </lineage>
</organism>
<comment type="caution">
    <text evidence="1">The sequence shown here is derived from an EMBL/GenBank/DDBJ whole genome shotgun (WGS) entry which is preliminary data.</text>
</comment>
<sequence length="65" mass="6921">MAHLPASATPSSGAADAVARALYGIADWLTSRGDDHEQARQALSARARASMHCDEAPFSPLEEFH</sequence>
<evidence type="ECO:0000313" key="1">
    <source>
        <dbReference type="EMBL" id="RXF73310.1"/>
    </source>
</evidence>
<dbReference type="Proteomes" id="UP000289708">
    <property type="component" value="Unassembled WGS sequence"/>
</dbReference>
<evidence type="ECO:0000313" key="2">
    <source>
        <dbReference type="Proteomes" id="UP000289708"/>
    </source>
</evidence>
<reference evidence="1 2" key="1">
    <citation type="submission" date="2018-12" db="EMBL/GenBank/DDBJ databases">
        <title>bacterium Hansschlegelia zhihuaiae S113.</title>
        <authorList>
            <person name="He J."/>
        </authorList>
    </citation>
    <scope>NUCLEOTIDE SEQUENCE [LARGE SCALE GENOMIC DNA]</scope>
    <source>
        <strain evidence="1 2">S 113</strain>
    </source>
</reference>
<protein>
    <submittedName>
        <fullName evidence="1">Uncharacterized protein</fullName>
    </submittedName>
</protein>
<gene>
    <name evidence="1" type="ORF">EK403_10810</name>
</gene>
<keyword evidence="2" id="KW-1185">Reference proteome</keyword>
<dbReference type="AlphaFoldDB" id="A0A4Q0MIB1"/>
<proteinExistence type="predicted"/>